<evidence type="ECO:0000313" key="2">
    <source>
        <dbReference type="Proteomes" id="UP000224460"/>
    </source>
</evidence>
<sequence length="353" mass="40170">MRLVEIDKLLGNEIIAKDIVCKSGVVLLKSQSQYRLSYKEKLQEYNISYVYVDDALSQGIEPVSIVDENKRKILTNDLIESINVSKTSLNINMQSIKEIVNSLLEEIAGKNMIYDIMNIKRNDEDIYEHSLGVAITSLILAVKMGLKMELIKDIVMGCLLHDIGKLFVPKEILNKKETLMPHEYEILKEHPQIGYQVIKEDPHLSAVAKVIILCHHEREDGSGYPLKKGEDLHIGAKIVACCDVFNAIVSDRPYRPGVPLNEAVLLLRKERLNQEVRETLESIINFYPVGSAVLLSNRLIGLVEKNYMGDLQRPTLRIVIDGDNYITTPYRFELSKHPEVRIMQKLGNLPPRK</sequence>
<organism evidence="1 2">
    <name type="scientific">Sporanaerobium hydrogeniformans</name>
    <dbReference type="NCBI Taxonomy" id="3072179"/>
    <lineage>
        <taxon>Bacteria</taxon>
        <taxon>Bacillati</taxon>
        <taxon>Bacillota</taxon>
        <taxon>Clostridia</taxon>
        <taxon>Lachnospirales</taxon>
        <taxon>Lachnospiraceae</taxon>
        <taxon>Sporanaerobium</taxon>
    </lineage>
</organism>
<protein>
    <submittedName>
        <fullName evidence="1">Uncharacterized protein</fullName>
    </submittedName>
</protein>
<reference evidence="1" key="1">
    <citation type="submission" date="2017-10" db="EMBL/GenBank/DDBJ databases">
        <title>Genome sequence of cellulolytic Lachnospiraceae bacterium XHS1971 isolated from hotspring sediment.</title>
        <authorList>
            <person name="Vasudevan G."/>
            <person name="Joshi A.J."/>
            <person name="Hivarkar S."/>
            <person name="Lanjekar V.B."/>
            <person name="Dhakephalkar P.K."/>
            <person name="Dagar S."/>
        </authorList>
    </citation>
    <scope>NUCLEOTIDE SEQUENCE</scope>
    <source>
        <strain evidence="1">XHS1971</strain>
    </source>
</reference>
<accession>A0AC61D9E4</accession>
<evidence type="ECO:0000313" key="1">
    <source>
        <dbReference type="EMBL" id="PHV69854.1"/>
    </source>
</evidence>
<proteinExistence type="predicted"/>
<dbReference type="EMBL" id="PEDL01000017">
    <property type="protein sequence ID" value="PHV69854.1"/>
    <property type="molecule type" value="Genomic_DNA"/>
</dbReference>
<keyword evidence="2" id="KW-1185">Reference proteome</keyword>
<name>A0AC61D9E4_9FIRM</name>
<gene>
    <name evidence="1" type="ORF">CS063_13525</name>
</gene>
<comment type="caution">
    <text evidence="1">The sequence shown here is derived from an EMBL/GenBank/DDBJ whole genome shotgun (WGS) entry which is preliminary data.</text>
</comment>
<dbReference type="Proteomes" id="UP000224460">
    <property type="component" value="Unassembled WGS sequence"/>
</dbReference>